<organism evidence="3 4">
    <name type="scientific">Cereibacter changlensis JA139</name>
    <dbReference type="NCBI Taxonomy" id="1188249"/>
    <lineage>
        <taxon>Bacteria</taxon>
        <taxon>Pseudomonadati</taxon>
        <taxon>Pseudomonadota</taxon>
        <taxon>Alphaproteobacteria</taxon>
        <taxon>Rhodobacterales</taxon>
        <taxon>Paracoccaceae</taxon>
        <taxon>Cereibacter</taxon>
    </lineage>
</organism>
<dbReference type="PANTHER" id="PTHR30441:SF4">
    <property type="entry name" value="PROTEIN ASMA"/>
    <property type="match status" value="1"/>
</dbReference>
<keyword evidence="4" id="KW-1185">Reference proteome</keyword>
<feature type="compositionally biased region" description="Low complexity" evidence="1">
    <location>
        <begin position="127"/>
        <end position="141"/>
    </location>
</feature>
<proteinExistence type="predicted"/>
<dbReference type="GO" id="GO:0090313">
    <property type="term" value="P:regulation of protein targeting to membrane"/>
    <property type="evidence" value="ECO:0007669"/>
    <property type="project" value="TreeGrafter"/>
</dbReference>
<feature type="compositionally biased region" description="Gly residues" evidence="1">
    <location>
        <begin position="343"/>
        <end position="356"/>
    </location>
</feature>
<evidence type="ECO:0000313" key="4">
    <source>
        <dbReference type="Proteomes" id="UP000241010"/>
    </source>
</evidence>
<evidence type="ECO:0000313" key="3">
    <source>
        <dbReference type="EMBL" id="PTE22758.1"/>
    </source>
</evidence>
<dbReference type="InterPro" id="IPR052894">
    <property type="entry name" value="AsmA-related"/>
</dbReference>
<dbReference type="AlphaFoldDB" id="A0A2T4JXW6"/>
<feature type="region of interest" description="Disordered" evidence="1">
    <location>
        <begin position="339"/>
        <end position="360"/>
    </location>
</feature>
<sequence length="657" mass="68113">MRWIVRLIGVVLGLAALVVAFFLLIPGERIAAIATSQFQAATGRALTIEGGVSPSIFPRIGITTGPVTIANADWSEEGPMLRADALEIGIEMGSLFGGVIHLTNIAVQNPVITLERAADGRVNWDFQPAPGAEQASAQPQGPAGGSAGPTPFILESGTLTNGAVTYIDQASGQRSTLSALEAEARLPEYAGQADISLSGQMNGQSLLVKGRIGEFAPFLQGSVVPLDLTAEIGAARLGFEGRLGTAPLAADGRIDADLKDLSQISALLRRAKPELPAGLGQQGVAVAGALTVTDAGSVHLREGVVTLDGNRLQGEADLTTGGERPRLEATIRTAALDLSSLDGGQGGSGGGEGGAKSDGWSKQPIDTSALGLMDAAIALNADSLLLGKTKLDKTRLLLGVDRSRAVFDLREVNAYGGSLTGSFVLNARQGLSTGGELKLTGLALQPLLQDLADTDRLIGTGDLELQFLGVGANMDAIMRSLSGQGRLRFGKGELRGLDIGGMLRTLDAGYVGEGAKTIFDSISAGFTMEGGVLANDDLIFAAPLIRATGAGRVDLGARSLDYRLLPSALAREDGTGGITVPLLIDGPWDDLRYRLDVKAMVNDRAEAAARARLAEKAEELGIVPEEGESLEDAAKRRARDALQDEAARALNRLLGGD</sequence>
<dbReference type="EMBL" id="PZKG01000015">
    <property type="protein sequence ID" value="PTE22758.1"/>
    <property type="molecule type" value="Genomic_DNA"/>
</dbReference>
<gene>
    <name evidence="3" type="ORF">C5F48_05250</name>
</gene>
<dbReference type="RefSeq" id="WP_107662861.1">
    <property type="nucleotide sequence ID" value="NZ_PZKG01000015.1"/>
</dbReference>
<feature type="region of interest" description="Disordered" evidence="1">
    <location>
        <begin position="124"/>
        <end position="152"/>
    </location>
</feature>
<reference evidence="3 4" key="1">
    <citation type="submission" date="2018-03" db="EMBL/GenBank/DDBJ databases">
        <title>Cereibacter changlensis.</title>
        <authorList>
            <person name="Meyer T.E."/>
            <person name="Miller S."/>
            <person name="Lodha T."/>
            <person name="Gandham S."/>
            <person name="Chintalapati S."/>
            <person name="Chintalapati V.R."/>
        </authorList>
    </citation>
    <scope>NUCLEOTIDE SEQUENCE [LARGE SCALE GENOMIC DNA]</scope>
    <source>
        <strain evidence="3 4">JA139</strain>
    </source>
</reference>
<evidence type="ECO:0000256" key="1">
    <source>
        <dbReference type="SAM" id="MobiDB-lite"/>
    </source>
</evidence>
<name>A0A2T4JXW6_9RHOB</name>
<accession>A0A2T4JXW6</accession>
<feature type="domain" description="AsmA" evidence="2">
    <location>
        <begin position="306"/>
        <end position="515"/>
    </location>
</feature>
<dbReference type="GO" id="GO:0005886">
    <property type="term" value="C:plasma membrane"/>
    <property type="evidence" value="ECO:0007669"/>
    <property type="project" value="TreeGrafter"/>
</dbReference>
<feature type="domain" description="AsmA" evidence="2">
    <location>
        <begin position="7"/>
        <end position="182"/>
    </location>
</feature>
<protein>
    <submittedName>
        <fullName evidence="3">AsmA family protein</fullName>
    </submittedName>
</protein>
<dbReference type="PANTHER" id="PTHR30441">
    <property type="entry name" value="DUF748 DOMAIN-CONTAINING PROTEIN"/>
    <property type="match status" value="1"/>
</dbReference>
<dbReference type="Proteomes" id="UP000241010">
    <property type="component" value="Unassembled WGS sequence"/>
</dbReference>
<dbReference type="InterPro" id="IPR007844">
    <property type="entry name" value="AsmA"/>
</dbReference>
<dbReference type="Pfam" id="PF05170">
    <property type="entry name" value="AsmA"/>
    <property type="match status" value="2"/>
</dbReference>
<dbReference type="OrthoDB" id="5439561at2"/>
<comment type="caution">
    <text evidence="3">The sequence shown here is derived from an EMBL/GenBank/DDBJ whole genome shotgun (WGS) entry which is preliminary data.</text>
</comment>
<evidence type="ECO:0000259" key="2">
    <source>
        <dbReference type="Pfam" id="PF05170"/>
    </source>
</evidence>